<accession>A3VKM1</accession>
<dbReference type="PANTHER" id="PTHR43384">
    <property type="entry name" value="SEPTUM SITE-DETERMINING PROTEIN MIND HOMOLOG, CHLOROPLASTIC-RELATED"/>
    <property type="match status" value="1"/>
</dbReference>
<dbReference type="GO" id="GO:0009898">
    <property type="term" value="C:cytoplasmic side of plasma membrane"/>
    <property type="evidence" value="ECO:0007669"/>
    <property type="project" value="TreeGrafter"/>
</dbReference>
<dbReference type="GO" id="GO:0005829">
    <property type="term" value="C:cytosol"/>
    <property type="evidence" value="ECO:0007669"/>
    <property type="project" value="TreeGrafter"/>
</dbReference>
<dbReference type="Proteomes" id="UP000002931">
    <property type="component" value="Unassembled WGS sequence"/>
</dbReference>
<dbReference type="InterPro" id="IPR050625">
    <property type="entry name" value="ParA/MinD_ATPase"/>
</dbReference>
<proteinExistence type="predicted"/>
<evidence type="ECO:0000256" key="3">
    <source>
        <dbReference type="SAM" id="MobiDB-lite"/>
    </source>
</evidence>
<evidence type="ECO:0000313" key="5">
    <source>
        <dbReference type="EMBL" id="EAQ11192.1"/>
    </source>
</evidence>
<feature type="compositionally biased region" description="Basic residues" evidence="3">
    <location>
        <begin position="411"/>
        <end position="420"/>
    </location>
</feature>
<dbReference type="InterPro" id="IPR027417">
    <property type="entry name" value="P-loop_NTPase"/>
</dbReference>
<gene>
    <name evidence="5" type="ORF">RB2654_21368</name>
</gene>
<comment type="caution">
    <text evidence="5">The sequence shown here is derived from an EMBL/GenBank/DDBJ whole genome shotgun (WGS) entry which is preliminary data.</text>
</comment>
<reference evidence="5 6" key="1">
    <citation type="journal article" date="2010" name="J. Bacteriol.">
        <title>Genome sequences of Pelagibaca bermudensis HTCC2601T and Maritimibacter alkaliphilus HTCC2654T, the type strains of two marine Roseobacter genera.</title>
        <authorList>
            <person name="Thrash J.C."/>
            <person name="Cho J.C."/>
            <person name="Ferriera S."/>
            <person name="Johnson J."/>
            <person name="Vergin K.L."/>
            <person name="Giovannoni S.J."/>
        </authorList>
    </citation>
    <scope>NUCLEOTIDE SEQUENCE [LARGE SCALE GENOMIC DNA]</scope>
    <source>
        <strain evidence="5 6">HTCC2654</strain>
    </source>
</reference>
<dbReference type="InterPro" id="IPR025669">
    <property type="entry name" value="AAA_dom"/>
</dbReference>
<organism evidence="5 6">
    <name type="scientific">Maritimibacter alkaliphilus HTCC2654</name>
    <dbReference type="NCBI Taxonomy" id="314271"/>
    <lineage>
        <taxon>Bacteria</taxon>
        <taxon>Pseudomonadati</taxon>
        <taxon>Pseudomonadota</taxon>
        <taxon>Alphaproteobacteria</taxon>
        <taxon>Rhodobacterales</taxon>
        <taxon>Roseobacteraceae</taxon>
        <taxon>Maritimibacter</taxon>
    </lineage>
</organism>
<dbReference type="STRING" id="314271.RB2654_21368"/>
<evidence type="ECO:0000256" key="2">
    <source>
        <dbReference type="ARBA" id="ARBA00022840"/>
    </source>
</evidence>
<dbReference type="PANTHER" id="PTHR43384:SF6">
    <property type="entry name" value="SEPTUM SITE-DETERMINING PROTEIN MIND HOMOLOG, CHLOROPLASTIC"/>
    <property type="match status" value="1"/>
</dbReference>
<dbReference type="HOGENOM" id="CLU_055440_0_0_5"/>
<dbReference type="AlphaFoldDB" id="A3VKM1"/>
<dbReference type="GO" id="GO:0051782">
    <property type="term" value="P:negative regulation of cell division"/>
    <property type="evidence" value="ECO:0007669"/>
    <property type="project" value="TreeGrafter"/>
</dbReference>
<protein>
    <submittedName>
        <fullName evidence="5">Putative Flp pilus assembly protein ATPase CpaE</fullName>
    </submittedName>
</protein>
<dbReference type="GO" id="GO:0005524">
    <property type="term" value="F:ATP binding"/>
    <property type="evidence" value="ECO:0007669"/>
    <property type="project" value="UniProtKB-KW"/>
</dbReference>
<feature type="domain" description="AAA" evidence="4">
    <location>
        <begin position="156"/>
        <end position="316"/>
    </location>
</feature>
<sequence>MLDQEPAPIVACTISRDVQAFDLLIEDMETELGEAWGDLSISDALAFFEQPDSDSLEFIAIAMDDEDEANLAQIAEVIRQAAARNIKAIVVAEEVSPIALHQLLKVGAEEFIPYPLPDGALKDAIERLRAPDPAPVLQAAAPNTPQPSGTNREGVLIAVHGMAGGTGATTVAVNLAWELATIAKADSPRVCLIDLDLQFGSVSTYLDLPRREVIYEFLSDMETADDESFMAALLTFNEHLHVFTAPAEMLPLDLISSSDVQALIDKARSNFDYVIVDMPTAVVQWTETVLQAAHIYFATVELDMRSAQNTLRMIRALKSEDLPVDKLRYILNRAPKFTDLNGKSRVKRMAESLDIQIDLLMPDGGKPIVQAGDHGVPLAEAALKNPLRKEIQKLAEQLHALSQEEEEASGKKGKKKRARK</sequence>
<evidence type="ECO:0000259" key="4">
    <source>
        <dbReference type="Pfam" id="PF13614"/>
    </source>
</evidence>
<feature type="region of interest" description="Disordered" evidence="3">
    <location>
        <begin position="400"/>
        <end position="420"/>
    </location>
</feature>
<dbReference type="EMBL" id="AAMT01000018">
    <property type="protein sequence ID" value="EAQ11192.1"/>
    <property type="molecule type" value="Genomic_DNA"/>
</dbReference>
<dbReference type="Pfam" id="PF13614">
    <property type="entry name" value="AAA_31"/>
    <property type="match status" value="1"/>
</dbReference>
<dbReference type="SUPFAM" id="SSF52540">
    <property type="entry name" value="P-loop containing nucleoside triphosphate hydrolases"/>
    <property type="match status" value="1"/>
</dbReference>
<keyword evidence="6" id="KW-1185">Reference proteome</keyword>
<keyword evidence="2" id="KW-0067">ATP-binding</keyword>
<dbReference type="GO" id="GO:0016887">
    <property type="term" value="F:ATP hydrolysis activity"/>
    <property type="evidence" value="ECO:0007669"/>
    <property type="project" value="TreeGrafter"/>
</dbReference>
<keyword evidence="1" id="KW-0547">Nucleotide-binding</keyword>
<name>A3VKM1_9RHOB</name>
<dbReference type="eggNOG" id="COG4963">
    <property type="taxonomic scope" value="Bacteria"/>
</dbReference>
<evidence type="ECO:0000256" key="1">
    <source>
        <dbReference type="ARBA" id="ARBA00022741"/>
    </source>
</evidence>
<dbReference type="Gene3D" id="3.40.50.300">
    <property type="entry name" value="P-loop containing nucleotide triphosphate hydrolases"/>
    <property type="match status" value="1"/>
</dbReference>
<evidence type="ECO:0000313" key="6">
    <source>
        <dbReference type="Proteomes" id="UP000002931"/>
    </source>
</evidence>